<comment type="caution">
    <text evidence="1">The sequence shown here is derived from an EMBL/GenBank/DDBJ whole genome shotgun (WGS) entry which is preliminary data.</text>
</comment>
<name>A0A4Y9ZNU5_9AGAM</name>
<keyword evidence="2" id="KW-1185">Reference proteome</keyword>
<evidence type="ECO:0000313" key="2">
    <source>
        <dbReference type="Proteomes" id="UP000298061"/>
    </source>
</evidence>
<sequence>MTLGLGPKPELDVQKVEECLNLQTNDLSLLPIPALEAHLANIRAQTANTSTLLTYLLQTRDALQQDSETYNKLIAELVGEAQKMKTGVGKVRTPLRRGTGS</sequence>
<dbReference type="OrthoDB" id="5378975at2759"/>
<organism evidence="1 2">
    <name type="scientific">Hericium alpestre</name>
    <dbReference type="NCBI Taxonomy" id="135208"/>
    <lineage>
        <taxon>Eukaryota</taxon>
        <taxon>Fungi</taxon>
        <taxon>Dikarya</taxon>
        <taxon>Basidiomycota</taxon>
        <taxon>Agaricomycotina</taxon>
        <taxon>Agaricomycetes</taxon>
        <taxon>Russulales</taxon>
        <taxon>Hericiaceae</taxon>
        <taxon>Hericium</taxon>
    </lineage>
</organism>
<dbReference type="EMBL" id="SFCI01001719">
    <property type="protein sequence ID" value="TFY75099.1"/>
    <property type="molecule type" value="Genomic_DNA"/>
</dbReference>
<evidence type="ECO:0000313" key="1">
    <source>
        <dbReference type="EMBL" id="TFY75099.1"/>
    </source>
</evidence>
<dbReference type="PANTHER" id="PTHR38698:SF1">
    <property type="entry name" value="FUNGAL PROTEIN"/>
    <property type="match status" value="1"/>
</dbReference>
<dbReference type="STRING" id="135208.A0A4Y9ZNU5"/>
<dbReference type="InterPro" id="IPR031355">
    <property type="entry name" value="YBL010C/LAA2-like"/>
</dbReference>
<dbReference type="Proteomes" id="UP000298061">
    <property type="component" value="Unassembled WGS sequence"/>
</dbReference>
<dbReference type="PANTHER" id="PTHR38698">
    <property type="entry name" value="EXPRESSED PROTEIN"/>
    <property type="match status" value="1"/>
</dbReference>
<dbReference type="AlphaFoldDB" id="A0A4Y9ZNU5"/>
<proteinExistence type="predicted"/>
<reference evidence="1 2" key="1">
    <citation type="submission" date="2019-02" db="EMBL/GenBank/DDBJ databases">
        <title>Genome sequencing of the rare red list fungi Hericium alpestre (H. flagellum).</title>
        <authorList>
            <person name="Buettner E."/>
            <person name="Kellner H."/>
        </authorList>
    </citation>
    <scope>NUCLEOTIDE SEQUENCE [LARGE SCALE GENOMIC DNA]</scope>
    <source>
        <strain evidence="1 2">DSM 108284</strain>
    </source>
</reference>
<protein>
    <submittedName>
        <fullName evidence="1">Uncharacterized protein</fullName>
    </submittedName>
</protein>
<dbReference type="Pfam" id="PF17104">
    <property type="entry name" value="YBL010C_LAA2"/>
    <property type="match status" value="1"/>
</dbReference>
<gene>
    <name evidence="1" type="ORF">EWM64_g8913</name>
</gene>
<accession>A0A4Y9ZNU5</accession>